<gene>
    <name evidence="2" type="ORF">ACFY05_07410</name>
</gene>
<keyword evidence="3" id="KW-1185">Reference proteome</keyword>
<dbReference type="EMBL" id="JBIAXI010000004">
    <property type="protein sequence ID" value="MFF4772671.1"/>
    <property type="molecule type" value="Genomic_DNA"/>
</dbReference>
<keyword evidence="1" id="KW-0472">Membrane</keyword>
<protein>
    <recommendedName>
        <fullName evidence="4">DUF2637 domain-containing protein</fullName>
    </recommendedName>
</protein>
<name>A0ABW6V156_MICFU</name>
<comment type="caution">
    <text evidence="2">The sequence shown here is derived from an EMBL/GenBank/DDBJ whole genome shotgun (WGS) entry which is preliminary data.</text>
</comment>
<evidence type="ECO:0000313" key="3">
    <source>
        <dbReference type="Proteomes" id="UP001602119"/>
    </source>
</evidence>
<keyword evidence="1" id="KW-0812">Transmembrane</keyword>
<accession>A0ABW6V156</accession>
<proteinExistence type="predicted"/>
<dbReference type="Proteomes" id="UP001602119">
    <property type="component" value="Unassembled WGS sequence"/>
</dbReference>
<evidence type="ECO:0000313" key="2">
    <source>
        <dbReference type="EMBL" id="MFF4772671.1"/>
    </source>
</evidence>
<dbReference type="RefSeq" id="WP_387341111.1">
    <property type="nucleotide sequence ID" value="NZ_JBIAXI010000004.1"/>
</dbReference>
<organism evidence="2 3">
    <name type="scientific">Microtetraspora fusca</name>
    <dbReference type="NCBI Taxonomy" id="1997"/>
    <lineage>
        <taxon>Bacteria</taxon>
        <taxon>Bacillati</taxon>
        <taxon>Actinomycetota</taxon>
        <taxon>Actinomycetes</taxon>
        <taxon>Streptosporangiales</taxon>
        <taxon>Streptosporangiaceae</taxon>
        <taxon>Microtetraspora</taxon>
    </lineage>
</organism>
<feature type="transmembrane region" description="Helical" evidence="1">
    <location>
        <begin position="102"/>
        <end position="125"/>
    </location>
</feature>
<evidence type="ECO:0000256" key="1">
    <source>
        <dbReference type="SAM" id="Phobius"/>
    </source>
</evidence>
<keyword evidence="1" id="KW-1133">Transmembrane helix</keyword>
<reference evidence="2 3" key="1">
    <citation type="submission" date="2024-10" db="EMBL/GenBank/DDBJ databases">
        <title>The Natural Products Discovery Center: Release of the First 8490 Sequenced Strains for Exploring Actinobacteria Biosynthetic Diversity.</title>
        <authorList>
            <person name="Kalkreuter E."/>
            <person name="Kautsar S.A."/>
            <person name="Yang D."/>
            <person name="Bader C.D."/>
            <person name="Teijaro C.N."/>
            <person name="Fluegel L."/>
            <person name="Davis C.M."/>
            <person name="Simpson J.R."/>
            <person name="Lauterbach L."/>
            <person name="Steele A.D."/>
            <person name="Gui C."/>
            <person name="Meng S."/>
            <person name="Li G."/>
            <person name="Viehrig K."/>
            <person name="Ye F."/>
            <person name="Su P."/>
            <person name="Kiefer A.F."/>
            <person name="Nichols A."/>
            <person name="Cepeda A.J."/>
            <person name="Yan W."/>
            <person name="Fan B."/>
            <person name="Jiang Y."/>
            <person name="Adhikari A."/>
            <person name="Zheng C.-J."/>
            <person name="Schuster L."/>
            <person name="Cowan T.M."/>
            <person name="Smanski M.J."/>
            <person name="Chevrette M.G."/>
            <person name="De Carvalho L.P.S."/>
            <person name="Shen B."/>
        </authorList>
    </citation>
    <scope>NUCLEOTIDE SEQUENCE [LARGE SCALE GENOMIC DNA]</scope>
    <source>
        <strain evidence="2 3">NPDC001281</strain>
    </source>
</reference>
<sequence length="163" mass="16513">MRIRRETPRSAVAAVLPKLVLLASVLLGVGLSHATAHFCGMPMAGPLSHVTMHGMAPAPAERHAPHGSVAAPPIASAQQVAATATEPHAEAAHRKGAGEANPFVLCLTAIAAVLAAAVLGLILLCRSSGGVTAGSERPSRLPAVRGSPPSFALSLRRVTVLLV</sequence>
<evidence type="ECO:0008006" key="4">
    <source>
        <dbReference type="Google" id="ProtNLM"/>
    </source>
</evidence>